<dbReference type="GO" id="GO:0016817">
    <property type="term" value="F:hydrolase activity, acting on acid anhydrides"/>
    <property type="evidence" value="ECO:0007669"/>
    <property type="project" value="InterPro"/>
</dbReference>
<dbReference type="PANTHER" id="PTHR35372">
    <property type="entry name" value="ATP BINDING PROTEIN-RELATED"/>
    <property type="match status" value="1"/>
</dbReference>
<evidence type="ECO:0000256" key="3">
    <source>
        <dbReference type="ARBA" id="ARBA00022840"/>
    </source>
</evidence>
<keyword evidence="3" id="KW-0067">ATP-binding</keyword>
<keyword evidence="2" id="KW-0378">Hydrolase</keyword>
<dbReference type="PROSITE" id="PS51206">
    <property type="entry name" value="SF3_HELICASE_1"/>
    <property type="match status" value="1"/>
</dbReference>
<dbReference type="GO" id="GO:0005524">
    <property type="term" value="F:ATP binding"/>
    <property type="evidence" value="ECO:0007669"/>
    <property type="project" value="UniProtKB-KW"/>
</dbReference>
<dbReference type="InterPro" id="IPR014015">
    <property type="entry name" value="Helicase_SF3_DNA-vir"/>
</dbReference>
<accession>A0A6J5KJW5</accession>
<dbReference type="NCBIfam" id="TIGR01613">
    <property type="entry name" value="primase_Cterm"/>
    <property type="match status" value="1"/>
</dbReference>
<dbReference type="Pfam" id="PF08706">
    <property type="entry name" value="D5_N"/>
    <property type="match status" value="1"/>
</dbReference>
<evidence type="ECO:0000259" key="4">
    <source>
        <dbReference type="PROSITE" id="PS51206"/>
    </source>
</evidence>
<dbReference type="SUPFAM" id="SSF52540">
    <property type="entry name" value="P-loop containing nucleoside triphosphate hydrolases"/>
    <property type="match status" value="1"/>
</dbReference>
<dbReference type="InterPro" id="IPR027417">
    <property type="entry name" value="P-loop_NTPase"/>
</dbReference>
<keyword evidence="1" id="KW-0547">Nucleotide-binding</keyword>
<evidence type="ECO:0000256" key="1">
    <source>
        <dbReference type="ARBA" id="ARBA00022741"/>
    </source>
</evidence>
<reference evidence="5" key="1">
    <citation type="submission" date="2020-04" db="EMBL/GenBank/DDBJ databases">
        <authorList>
            <person name="Chiriac C."/>
            <person name="Salcher M."/>
            <person name="Ghai R."/>
            <person name="Kavagutti S V."/>
        </authorList>
    </citation>
    <scope>NUCLEOTIDE SEQUENCE</scope>
</reference>
<dbReference type="InterPro" id="IPR014819">
    <property type="entry name" value="PriCT_2"/>
</dbReference>
<dbReference type="InterPro" id="IPR045455">
    <property type="entry name" value="NrS-1_pol-like_helicase"/>
</dbReference>
<organism evidence="5">
    <name type="scientific">uncultured Caudovirales phage</name>
    <dbReference type="NCBI Taxonomy" id="2100421"/>
    <lineage>
        <taxon>Viruses</taxon>
        <taxon>Duplodnaviria</taxon>
        <taxon>Heunggongvirae</taxon>
        <taxon>Uroviricota</taxon>
        <taxon>Caudoviricetes</taxon>
        <taxon>Peduoviridae</taxon>
        <taxon>Maltschvirus</taxon>
        <taxon>Maltschvirus maltsch</taxon>
    </lineage>
</organism>
<dbReference type="Pfam" id="PF19263">
    <property type="entry name" value="DUF5906"/>
    <property type="match status" value="1"/>
</dbReference>
<evidence type="ECO:0000313" key="5">
    <source>
        <dbReference type="EMBL" id="CAB4121432.1"/>
    </source>
</evidence>
<dbReference type="PANTHER" id="PTHR35372:SF2">
    <property type="entry name" value="SF3 HELICASE DOMAIN-CONTAINING PROTEIN"/>
    <property type="match status" value="1"/>
</dbReference>
<evidence type="ECO:0000256" key="2">
    <source>
        <dbReference type="ARBA" id="ARBA00022801"/>
    </source>
</evidence>
<gene>
    <name evidence="5" type="ORF">UFOVP12_57</name>
</gene>
<feature type="domain" description="SF3 helicase" evidence="4">
    <location>
        <begin position="508"/>
        <end position="672"/>
    </location>
</feature>
<dbReference type="EMBL" id="LR796146">
    <property type="protein sequence ID" value="CAB4121432.1"/>
    <property type="molecule type" value="Genomic_DNA"/>
</dbReference>
<dbReference type="Gene3D" id="3.40.50.300">
    <property type="entry name" value="P-loop containing nucleotide triphosphate hydrolases"/>
    <property type="match status" value="1"/>
</dbReference>
<dbReference type="Pfam" id="PF08707">
    <property type="entry name" value="PriCT_2"/>
    <property type="match status" value="1"/>
</dbReference>
<proteinExistence type="predicted"/>
<dbReference type="InterPro" id="IPR014818">
    <property type="entry name" value="Phage/plasmid_primase_P4_C"/>
</dbReference>
<protein>
    <submittedName>
        <fullName evidence="5">DNA primase, phage/plasmid</fullName>
    </submittedName>
</protein>
<dbReference type="SMART" id="SM00885">
    <property type="entry name" value="D5_N"/>
    <property type="match status" value="1"/>
</dbReference>
<name>A0A6J5KJW5_9CAUD</name>
<dbReference type="InterPro" id="IPR051620">
    <property type="entry name" value="ORF904-like_C"/>
</dbReference>
<sequence length="796" mass="89236">MTAKKLYQNGYIDLVSVIPPGAELSPLSKVKPESAGKAPGRKNAQGRWVGYGWQTEECTEAAAEQMDLDKANIGIKAGRFPGVDIDCTDEILSKMIGELAIQHLGPAPVRIGQAPKRLLMYKTDVPFGRMRIWFRVAEKQHLVEVLGEGQQYVVHGIHPRTQKPYKWSWNEHERLYPIIKPSKLTTITQDAVALFLEAVADELQLMDIECQKEGSGNLADKRSTPQESLKAKDMDRLAQAMSLIPNDTPSRDDYVKMGYAVKAASQDDEGRGYEIFLEWAQKWEGGDNDPFTVKGDWDRMHAPYTLGADWIYDQASEFGFNSAGEEFEAFDVEVDDEEELLAAELSDIWVADQFLEKHGEVVKWIPAWSKWLVWDGQCWRLDTMQKVPGMVVQNCKEISDRFLRHGTTDKEKMANSRKAVAISSARTVGAVQSLLKSNGQIVANAELLDADPWVLGTPGGTVDLKTGEILAAEPMRFVSKLAAVTPLYRQKAPLWTAFMTEAAGGDMELVAYLQRLAGYCLTGLVSEHNLAFLWGPGGNGKSVFVNAISGILGEYAKIAPMETFTASFNDRHPTELAGLQGARLVSASETQEGRAWDEAKVKAITGGDMISARYMHQDFFQYAPTFKLLFLGNHKPEIKNLDDAMRRRFHLVPFIVTPKVVNKQLSDELKNEWPQIFAWMIEGCLAWQQDGLKPPAAVLAATKEYFDDEDPVGRWIEERFEQDHDSQETLKDIWEDWEAWCLQNGEKRGTNKRLAQLLLSKGFKRGRLQGSGLTTFEGLALKAFNMDEATRILAKM</sequence>
<dbReference type="InterPro" id="IPR006500">
    <property type="entry name" value="Helicase_put_C_phage/plasmid"/>
</dbReference>